<dbReference type="AlphaFoldDB" id="A0A7E4V7C9"/>
<evidence type="ECO:0000256" key="1">
    <source>
        <dbReference type="SAM" id="MobiDB-lite"/>
    </source>
</evidence>
<feature type="region of interest" description="Disordered" evidence="1">
    <location>
        <begin position="66"/>
        <end position="85"/>
    </location>
</feature>
<organism evidence="3 4">
    <name type="scientific">Panagrellus redivivus</name>
    <name type="common">Microworm</name>
    <dbReference type="NCBI Taxonomy" id="6233"/>
    <lineage>
        <taxon>Eukaryota</taxon>
        <taxon>Metazoa</taxon>
        <taxon>Ecdysozoa</taxon>
        <taxon>Nematoda</taxon>
        <taxon>Chromadorea</taxon>
        <taxon>Rhabditida</taxon>
        <taxon>Tylenchina</taxon>
        <taxon>Panagrolaimomorpha</taxon>
        <taxon>Panagrolaimoidea</taxon>
        <taxon>Panagrolaimidae</taxon>
        <taxon>Panagrellus</taxon>
    </lineage>
</organism>
<name>A0A7E4V7C9_PANRE</name>
<reference evidence="4" key="2">
    <citation type="submission" date="2020-10" db="UniProtKB">
        <authorList>
            <consortium name="WormBaseParasite"/>
        </authorList>
    </citation>
    <scope>IDENTIFICATION</scope>
</reference>
<proteinExistence type="predicted"/>
<reference evidence="3" key="1">
    <citation type="journal article" date="2013" name="Genetics">
        <title>The draft genome and transcriptome of Panagrellus redivivus are shaped by the harsh demands of a free-living lifestyle.</title>
        <authorList>
            <person name="Srinivasan J."/>
            <person name="Dillman A.R."/>
            <person name="Macchietto M.G."/>
            <person name="Heikkinen L."/>
            <person name="Lakso M."/>
            <person name="Fracchia K.M."/>
            <person name="Antoshechkin I."/>
            <person name="Mortazavi A."/>
            <person name="Wong G."/>
            <person name="Sternberg P.W."/>
        </authorList>
    </citation>
    <scope>NUCLEOTIDE SEQUENCE [LARGE SCALE GENOMIC DNA]</scope>
    <source>
        <strain evidence="3">MT8872</strain>
    </source>
</reference>
<feature type="compositionally biased region" description="Polar residues" evidence="1">
    <location>
        <begin position="67"/>
        <end position="85"/>
    </location>
</feature>
<dbReference type="Proteomes" id="UP000492821">
    <property type="component" value="Unassembled WGS sequence"/>
</dbReference>
<evidence type="ECO:0000256" key="2">
    <source>
        <dbReference type="SAM" id="SignalP"/>
    </source>
</evidence>
<feature type="chain" id="PRO_5029016197" evidence="2">
    <location>
        <begin position="24"/>
        <end position="130"/>
    </location>
</feature>
<feature type="signal peptide" evidence="2">
    <location>
        <begin position="1"/>
        <end position="23"/>
    </location>
</feature>
<evidence type="ECO:0000313" key="3">
    <source>
        <dbReference type="Proteomes" id="UP000492821"/>
    </source>
</evidence>
<keyword evidence="2" id="KW-0732">Signal</keyword>
<accession>A0A7E4V7C9</accession>
<sequence length="130" mass="14556">MRPIVVAFCVFAVLSLTLVEVDSYFELTNRESCKSSCNELSYNERRKFRLCLENCALGSPFFPSETADPTTSKNTMPSPTSKETFEQTLVEQVNKADQALAAMEGTIKNILAICDKLVKVESMKNQKTDE</sequence>
<keyword evidence="3" id="KW-1185">Reference proteome</keyword>
<dbReference type="WBParaSite" id="Pan_g17368.t1">
    <property type="protein sequence ID" value="Pan_g17368.t1"/>
    <property type="gene ID" value="Pan_g17368"/>
</dbReference>
<protein>
    <submittedName>
        <fullName evidence="4">Salivary secreted peptide</fullName>
    </submittedName>
</protein>
<evidence type="ECO:0000313" key="4">
    <source>
        <dbReference type="WBParaSite" id="Pan_g17368.t1"/>
    </source>
</evidence>